<protein>
    <recommendedName>
        <fullName evidence="1">Secretion system C-terminal sorting domain-containing protein</fullName>
    </recommendedName>
</protein>
<dbReference type="InterPro" id="IPR026444">
    <property type="entry name" value="Secre_tail"/>
</dbReference>
<proteinExistence type="predicted"/>
<accession>A0AA37WFK3</accession>
<dbReference type="Pfam" id="PF18962">
    <property type="entry name" value="Por_Secre_tail"/>
    <property type="match status" value="1"/>
</dbReference>
<dbReference type="EMBL" id="BSOH01000023">
    <property type="protein sequence ID" value="GLR18717.1"/>
    <property type="molecule type" value="Genomic_DNA"/>
</dbReference>
<evidence type="ECO:0000313" key="3">
    <source>
        <dbReference type="Proteomes" id="UP001156666"/>
    </source>
</evidence>
<evidence type="ECO:0000313" key="2">
    <source>
        <dbReference type="EMBL" id="GLR18717.1"/>
    </source>
</evidence>
<feature type="domain" description="Secretion system C-terminal sorting" evidence="1">
    <location>
        <begin position="166"/>
        <end position="235"/>
    </location>
</feature>
<reference evidence="2" key="2">
    <citation type="submission" date="2023-01" db="EMBL/GenBank/DDBJ databases">
        <title>Draft genome sequence of Portibacter lacus strain NBRC 108769.</title>
        <authorList>
            <person name="Sun Q."/>
            <person name="Mori K."/>
        </authorList>
    </citation>
    <scope>NUCLEOTIDE SEQUENCE</scope>
    <source>
        <strain evidence="2">NBRC 108769</strain>
    </source>
</reference>
<organism evidence="2 3">
    <name type="scientific">Portibacter lacus</name>
    <dbReference type="NCBI Taxonomy" id="1099794"/>
    <lineage>
        <taxon>Bacteria</taxon>
        <taxon>Pseudomonadati</taxon>
        <taxon>Bacteroidota</taxon>
        <taxon>Saprospiria</taxon>
        <taxon>Saprospirales</taxon>
        <taxon>Haliscomenobacteraceae</taxon>
        <taxon>Portibacter</taxon>
    </lineage>
</organism>
<comment type="caution">
    <text evidence="2">The sequence shown here is derived from an EMBL/GenBank/DDBJ whole genome shotgun (WGS) entry which is preliminary data.</text>
</comment>
<dbReference type="NCBIfam" id="TIGR04183">
    <property type="entry name" value="Por_Secre_tail"/>
    <property type="match status" value="1"/>
</dbReference>
<dbReference type="Proteomes" id="UP001156666">
    <property type="component" value="Unassembled WGS sequence"/>
</dbReference>
<keyword evidence="3" id="KW-1185">Reference proteome</keyword>
<name>A0AA37WFK3_9BACT</name>
<gene>
    <name evidence="2" type="ORF">GCM10007940_33330</name>
</gene>
<reference evidence="2" key="1">
    <citation type="journal article" date="2014" name="Int. J. Syst. Evol. Microbiol.">
        <title>Complete genome sequence of Corynebacterium casei LMG S-19264T (=DSM 44701T), isolated from a smear-ripened cheese.</title>
        <authorList>
            <consortium name="US DOE Joint Genome Institute (JGI-PGF)"/>
            <person name="Walter F."/>
            <person name="Albersmeier A."/>
            <person name="Kalinowski J."/>
            <person name="Ruckert C."/>
        </authorList>
    </citation>
    <scope>NUCLEOTIDE SEQUENCE</scope>
    <source>
        <strain evidence="2">NBRC 108769</strain>
    </source>
</reference>
<dbReference type="AlphaFoldDB" id="A0AA37WFK3"/>
<evidence type="ECO:0000259" key="1">
    <source>
        <dbReference type="Pfam" id="PF18962"/>
    </source>
</evidence>
<sequence length="238" mass="27202">MACSCAAIHNFCDLFSESESSILLLEIEKDSSYGNINNYNLPQYYDAKIVETLFGPELEIDSITFMSRFPDCEFSMSLDIRDTIIIKISTLEPDSNAHYPTTYMLTPCLNNFLQIEHSKVFGNFNYVRYSSQHLDTMSFEQFLDWYPNCSAIINTNDIEEFSEIKIFPNPVVDILNVKNNSDKQITYSLFNLNGILVGNGTTSARSQTEIVNIALPSGVYYLRLEDGIRQKIEKILKL</sequence>